<evidence type="ECO:0000313" key="3">
    <source>
        <dbReference type="Proteomes" id="UP000008021"/>
    </source>
</evidence>
<dbReference type="EnsemblPlants" id="OMERI01G34560.1">
    <property type="protein sequence ID" value="OMERI01G34560.1"/>
    <property type="gene ID" value="OMERI01G34560"/>
</dbReference>
<keyword evidence="3" id="KW-1185">Reference proteome</keyword>
<dbReference type="Gramene" id="OMERI01G34560.1">
    <property type="protein sequence ID" value="OMERI01G34560.1"/>
    <property type="gene ID" value="OMERI01G34560"/>
</dbReference>
<reference evidence="2" key="2">
    <citation type="submission" date="2018-05" db="EMBL/GenBank/DDBJ databases">
        <title>OmerRS3 (Oryza meridionalis Reference Sequence Version 3).</title>
        <authorList>
            <person name="Zhang J."/>
            <person name="Kudrna D."/>
            <person name="Lee S."/>
            <person name="Talag J."/>
            <person name="Welchert J."/>
            <person name="Wing R.A."/>
        </authorList>
    </citation>
    <scope>NUCLEOTIDE SEQUENCE [LARGE SCALE GENOMIC DNA]</scope>
    <source>
        <strain evidence="2">cv. OR44</strain>
    </source>
</reference>
<protein>
    <submittedName>
        <fullName evidence="2">Uncharacterized protein</fullName>
    </submittedName>
</protein>
<organism evidence="2">
    <name type="scientific">Oryza meridionalis</name>
    <dbReference type="NCBI Taxonomy" id="40149"/>
    <lineage>
        <taxon>Eukaryota</taxon>
        <taxon>Viridiplantae</taxon>
        <taxon>Streptophyta</taxon>
        <taxon>Embryophyta</taxon>
        <taxon>Tracheophyta</taxon>
        <taxon>Spermatophyta</taxon>
        <taxon>Magnoliopsida</taxon>
        <taxon>Liliopsida</taxon>
        <taxon>Poales</taxon>
        <taxon>Poaceae</taxon>
        <taxon>BOP clade</taxon>
        <taxon>Oryzoideae</taxon>
        <taxon>Oryzeae</taxon>
        <taxon>Oryzinae</taxon>
        <taxon>Oryza</taxon>
    </lineage>
</organism>
<proteinExistence type="predicted"/>
<reference evidence="2" key="1">
    <citation type="submission" date="2015-04" db="UniProtKB">
        <authorList>
            <consortium name="EnsemblPlants"/>
        </authorList>
    </citation>
    <scope>IDENTIFICATION</scope>
</reference>
<evidence type="ECO:0000313" key="2">
    <source>
        <dbReference type="EnsemblPlants" id="OMERI01G34560.1"/>
    </source>
</evidence>
<dbReference type="AlphaFoldDB" id="A0A0E0CAF5"/>
<feature type="region of interest" description="Disordered" evidence="1">
    <location>
        <begin position="13"/>
        <end position="36"/>
    </location>
</feature>
<dbReference type="Proteomes" id="UP000008021">
    <property type="component" value="Chromosome 1"/>
</dbReference>
<evidence type="ECO:0000256" key="1">
    <source>
        <dbReference type="SAM" id="MobiDB-lite"/>
    </source>
</evidence>
<dbReference type="HOGENOM" id="CLU_3035699_0_0_1"/>
<accession>A0A0E0CAF5</accession>
<name>A0A0E0CAF5_9ORYZ</name>
<sequence>MEMELQGVEHVVGLTVASSTEGDDSGSHGRGPKRTRHKWCRQGFCGVDLRRMPAV</sequence>